<accession>A0A210QE56</accession>
<evidence type="ECO:0000256" key="2">
    <source>
        <dbReference type="ARBA" id="ARBA00023157"/>
    </source>
</evidence>
<feature type="domain" description="Spaetzle" evidence="5">
    <location>
        <begin position="66"/>
        <end position="159"/>
    </location>
</feature>
<feature type="signal peptide" evidence="4">
    <location>
        <begin position="1"/>
        <end position="22"/>
    </location>
</feature>
<dbReference type="SUPFAM" id="SSF57501">
    <property type="entry name" value="Cystine-knot cytokines"/>
    <property type="match status" value="1"/>
</dbReference>
<dbReference type="PROSITE" id="PS50270">
    <property type="entry name" value="NGF_2"/>
    <property type="match status" value="1"/>
</dbReference>
<dbReference type="GO" id="GO:0005615">
    <property type="term" value="C:extracellular space"/>
    <property type="evidence" value="ECO:0007669"/>
    <property type="project" value="UniProtKB-ARBA"/>
</dbReference>
<dbReference type="GO" id="GO:0005121">
    <property type="term" value="F:Toll binding"/>
    <property type="evidence" value="ECO:0007669"/>
    <property type="project" value="TreeGrafter"/>
</dbReference>
<dbReference type="EMBL" id="NEDP02004063">
    <property type="protein sequence ID" value="OWF46971.1"/>
    <property type="molecule type" value="Genomic_DNA"/>
</dbReference>
<evidence type="ECO:0000256" key="1">
    <source>
        <dbReference type="ARBA" id="ARBA00022729"/>
    </source>
</evidence>
<dbReference type="GO" id="GO:0021556">
    <property type="term" value="P:central nervous system formation"/>
    <property type="evidence" value="ECO:0007669"/>
    <property type="project" value="TreeGrafter"/>
</dbReference>
<evidence type="ECO:0000313" key="6">
    <source>
        <dbReference type="EMBL" id="OWF46971.1"/>
    </source>
</evidence>
<dbReference type="AlphaFoldDB" id="A0A210QE56"/>
<evidence type="ECO:0000259" key="5">
    <source>
        <dbReference type="Pfam" id="PF16077"/>
    </source>
</evidence>
<keyword evidence="3" id="KW-0325">Glycoprotein</keyword>
<dbReference type="PANTHER" id="PTHR23199">
    <property type="entry name" value="NEUROTROPHIN 1-RELATED"/>
    <property type="match status" value="1"/>
</dbReference>
<feature type="chain" id="PRO_5012374505" description="Spaetzle domain-containing protein" evidence="4">
    <location>
        <begin position="23"/>
        <end position="170"/>
    </location>
</feature>
<keyword evidence="7" id="KW-1185">Reference proteome</keyword>
<dbReference type="Pfam" id="PF16077">
    <property type="entry name" value="Spaetzle"/>
    <property type="match status" value="1"/>
</dbReference>
<organism evidence="6 7">
    <name type="scientific">Mizuhopecten yessoensis</name>
    <name type="common">Japanese scallop</name>
    <name type="synonym">Patinopecten yessoensis</name>
    <dbReference type="NCBI Taxonomy" id="6573"/>
    <lineage>
        <taxon>Eukaryota</taxon>
        <taxon>Metazoa</taxon>
        <taxon>Spiralia</taxon>
        <taxon>Lophotrochozoa</taxon>
        <taxon>Mollusca</taxon>
        <taxon>Bivalvia</taxon>
        <taxon>Autobranchia</taxon>
        <taxon>Pteriomorphia</taxon>
        <taxon>Pectinida</taxon>
        <taxon>Pectinoidea</taxon>
        <taxon>Pectinidae</taxon>
        <taxon>Mizuhopecten</taxon>
    </lineage>
</organism>
<proteinExistence type="predicted"/>
<gene>
    <name evidence="6" type="ORF">KP79_PYT14895</name>
</gene>
<name>A0A210QE56_MIZYE</name>
<dbReference type="PANTHER" id="PTHR23199:SF12">
    <property type="entry name" value="NEUROTROPHIN 1-RELATED"/>
    <property type="match status" value="1"/>
</dbReference>
<dbReference type="OrthoDB" id="6381819at2759"/>
<dbReference type="GO" id="GO:0045087">
    <property type="term" value="P:innate immune response"/>
    <property type="evidence" value="ECO:0007669"/>
    <property type="project" value="TreeGrafter"/>
</dbReference>
<dbReference type="GO" id="GO:0008083">
    <property type="term" value="F:growth factor activity"/>
    <property type="evidence" value="ECO:0007669"/>
    <property type="project" value="TreeGrafter"/>
</dbReference>
<evidence type="ECO:0000256" key="4">
    <source>
        <dbReference type="SAM" id="SignalP"/>
    </source>
</evidence>
<dbReference type="Gene3D" id="2.10.90.10">
    <property type="entry name" value="Cystine-knot cytokines"/>
    <property type="match status" value="1"/>
</dbReference>
<evidence type="ECO:0000313" key="7">
    <source>
        <dbReference type="Proteomes" id="UP000242188"/>
    </source>
</evidence>
<dbReference type="InterPro" id="IPR029034">
    <property type="entry name" value="Cystine-knot_cytokine"/>
</dbReference>
<reference evidence="6 7" key="1">
    <citation type="journal article" date="2017" name="Nat. Ecol. Evol.">
        <title>Scallop genome provides insights into evolution of bilaterian karyotype and development.</title>
        <authorList>
            <person name="Wang S."/>
            <person name="Zhang J."/>
            <person name="Jiao W."/>
            <person name="Li J."/>
            <person name="Xun X."/>
            <person name="Sun Y."/>
            <person name="Guo X."/>
            <person name="Huan P."/>
            <person name="Dong B."/>
            <person name="Zhang L."/>
            <person name="Hu X."/>
            <person name="Sun X."/>
            <person name="Wang J."/>
            <person name="Zhao C."/>
            <person name="Wang Y."/>
            <person name="Wang D."/>
            <person name="Huang X."/>
            <person name="Wang R."/>
            <person name="Lv J."/>
            <person name="Li Y."/>
            <person name="Zhang Z."/>
            <person name="Liu B."/>
            <person name="Lu W."/>
            <person name="Hui Y."/>
            <person name="Liang J."/>
            <person name="Zhou Z."/>
            <person name="Hou R."/>
            <person name="Li X."/>
            <person name="Liu Y."/>
            <person name="Li H."/>
            <person name="Ning X."/>
            <person name="Lin Y."/>
            <person name="Zhao L."/>
            <person name="Xing Q."/>
            <person name="Dou J."/>
            <person name="Li Y."/>
            <person name="Mao J."/>
            <person name="Guo H."/>
            <person name="Dou H."/>
            <person name="Li T."/>
            <person name="Mu C."/>
            <person name="Jiang W."/>
            <person name="Fu Q."/>
            <person name="Fu X."/>
            <person name="Miao Y."/>
            <person name="Liu J."/>
            <person name="Yu Q."/>
            <person name="Li R."/>
            <person name="Liao H."/>
            <person name="Li X."/>
            <person name="Kong Y."/>
            <person name="Jiang Z."/>
            <person name="Chourrout D."/>
            <person name="Li R."/>
            <person name="Bao Z."/>
        </authorList>
    </citation>
    <scope>NUCLEOTIDE SEQUENCE [LARGE SCALE GENOMIC DNA]</scope>
    <source>
        <strain evidence="6 7">PY_sf001</strain>
    </source>
</reference>
<dbReference type="InterPro" id="IPR032104">
    <property type="entry name" value="Spaetzle"/>
</dbReference>
<keyword evidence="1 4" id="KW-0732">Signal</keyword>
<protein>
    <recommendedName>
        <fullName evidence="5">Spaetzle domain-containing protein</fullName>
    </recommendedName>
</protein>
<comment type="caution">
    <text evidence="6">The sequence shown here is derived from an EMBL/GenBank/DDBJ whole genome shotgun (WGS) entry which is preliminary data.</text>
</comment>
<keyword evidence="2" id="KW-1015">Disulfide bond</keyword>
<dbReference type="InterPro" id="IPR052444">
    <property type="entry name" value="Spz/Toll_ligand-like"/>
</dbReference>
<evidence type="ECO:0000256" key="3">
    <source>
        <dbReference type="ARBA" id="ARBA00023180"/>
    </source>
</evidence>
<dbReference type="Proteomes" id="UP000242188">
    <property type="component" value="Unassembled WGS sequence"/>
</dbReference>
<sequence>MHMLIYLLVIIIYSTTPSFIRGRIEQSQEVESHTNLLQAILWEERRFEDIEKRAHENVIPESTLECCPTHTRRIAPLGGLSRENKLLQLYRDSRTVQRFYEKSCSPFILNRSCRFIDDTYYSRCIQDYTYMYAIVKDFNVTQPYRVDFMRVKAGCSCRVEQQSAEVIELK</sequence>